<evidence type="ECO:0000259" key="3">
    <source>
        <dbReference type="SMART" id="SM01293"/>
    </source>
</evidence>
<evidence type="ECO:0000313" key="4">
    <source>
        <dbReference type="EMBL" id="EKD16372.1"/>
    </source>
</evidence>
<dbReference type="EMBL" id="JH921439">
    <property type="protein sequence ID" value="EKD16372.1"/>
    <property type="molecule type" value="Genomic_DNA"/>
</dbReference>
<dbReference type="PANTHER" id="PTHR13239:SF4">
    <property type="entry name" value="AT25231P"/>
    <property type="match status" value="1"/>
</dbReference>
<feature type="compositionally biased region" description="Polar residues" evidence="1">
    <location>
        <begin position="1"/>
        <end position="16"/>
    </location>
</feature>
<dbReference type="SMART" id="SM01293">
    <property type="entry name" value="DUF3402"/>
    <property type="match status" value="1"/>
</dbReference>
<protein>
    <submittedName>
        <fullName evidence="4">Protein required for hyphal anastomosis (HAM-2)</fullName>
    </submittedName>
</protein>
<gene>
    <name evidence="4" type="ORF">MBM_05666</name>
</gene>
<evidence type="ECO:0000313" key="5">
    <source>
        <dbReference type="Proteomes" id="UP000006753"/>
    </source>
</evidence>
<feature type="domain" description="Far11/STRP N-terminal" evidence="2">
    <location>
        <begin position="90"/>
        <end position="377"/>
    </location>
</feature>
<dbReference type="Pfam" id="PF11882">
    <property type="entry name" value="DUF3402"/>
    <property type="match status" value="1"/>
</dbReference>
<dbReference type="SMART" id="SM01292">
    <property type="entry name" value="N1221"/>
    <property type="match status" value="1"/>
</dbReference>
<dbReference type="GO" id="GO:0007010">
    <property type="term" value="P:cytoskeleton organization"/>
    <property type="evidence" value="ECO:0007669"/>
    <property type="project" value="TreeGrafter"/>
</dbReference>
<evidence type="ECO:0000259" key="2">
    <source>
        <dbReference type="SMART" id="SM01292"/>
    </source>
</evidence>
<dbReference type="InterPro" id="IPR040185">
    <property type="entry name" value="Far11/STRP"/>
</dbReference>
<keyword evidence="5" id="KW-1185">Reference proteome</keyword>
<dbReference type="PANTHER" id="PTHR13239">
    <property type="entry name" value="PROTEIN REQUIRED FOR HYPHAL ANASTOMOSIS HAM-2"/>
    <property type="match status" value="1"/>
</dbReference>
<name>K1WV85_MARBU</name>
<dbReference type="STRING" id="1072389.K1WV85"/>
<organism evidence="4 5">
    <name type="scientific">Marssonina brunnea f. sp. multigermtubi (strain MB_m1)</name>
    <name type="common">Marssonina leaf spot fungus</name>
    <dbReference type="NCBI Taxonomy" id="1072389"/>
    <lineage>
        <taxon>Eukaryota</taxon>
        <taxon>Fungi</taxon>
        <taxon>Dikarya</taxon>
        <taxon>Ascomycota</taxon>
        <taxon>Pezizomycotina</taxon>
        <taxon>Leotiomycetes</taxon>
        <taxon>Helotiales</taxon>
        <taxon>Drepanopezizaceae</taxon>
        <taxon>Drepanopeziza</taxon>
    </lineage>
</organism>
<dbReference type="Proteomes" id="UP000006753">
    <property type="component" value="Unassembled WGS sequence"/>
</dbReference>
<dbReference type="InterPro" id="IPR045518">
    <property type="entry name" value="2EXR"/>
</dbReference>
<reference evidence="4 5" key="1">
    <citation type="journal article" date="2012" name="BMC Genomics">
        <title>Sequencing the genome of Marssonina brunnea reveals fungus-poplar co-evolution.</title>
        <authorList>
            <person name="Zhu S."/>
            <person name="Cao Y.-Z."/>
            <person name="Jiang C."/>
            <person name="Tan B.-Y."/>
            <person name="Wang Z."/>
            <person name="Feng S."/>
            <person name="Zhang L."/>
            <person name="Su X.-H."/>
            <person name="Brejova B."/>
            <person name="Vinar T."/>
            <person name="Xu M."/>
            <person name="Wang M.-X."/>
            <person name="Zhang S.-G."/>
            <person name="Huang M.-R."/>
            <person name="Wu R."/>
            <person name="Zhou Y."/>
        </authorList>
    </citation>
    <scope>NUCLEOTIDE SEQUENCE [LARGE SCALE GENOMIC DNA]</scope>
    <source>
        <strain evidence="4 5">MB_m1</strain>
    </source>
</reference>
<accession>K1WV85</accession>
<sequence length="1541" mass="173148">MVSLWSGKTPSDTPTTKDVPDVADTGLADIGLPAPPQTTPLPVGRPQLQRNQPAPPPPHQPPPPPSPNANDSLSLMQLRRIVSEFPKADPNPYAFTYTDTASFEEEVDEWFSYNDAEYTRLQKARDTFERRWNKVSATPWSGSGDRLKFVEREVNGLHATDLRRRCKSLQTILHIILGVWDESAGIKSDEATNTKTKATPKHLEQMKNGLSLVAEAGGISSSFQVLQNAFNMLWDDEFRETKVFGEDIDYVQDEIDNVTTVMYLIIEGIRNDPIGLASAREKLCVLMYPAAKTILTRIVELNVIFLLFWKSLLVVFGGTSEIEHVKDATSELRHVNGDGGKLITASPLDYHIFRQEITSKYPAYTPPPPLLPLEPDNNSILPPLPNRPSRANGSNGIIPPPMNVNSSGASILHQPVHIATPAPSPPPSPPVGGKAGKKQNYQTNQNFPFMYPPLDSTSSTAGGSGAAGLQGQLVGRKWEGSDIPKSILEAGDLFAKRMRMTRAMRQLWDERERYLKFERGWDANDDDIEELDLDTILSQKLSLQKTKPIKPEVDYGPNCDVGEDAKKKLDMVEQLYQDSLPYLQSLVIVTLKAVLWNVTALISQPAGQQQGQAPSFRADGDQRGNGPQGPNRQQDPASIPLPNTVDVSELPIEEVEAMRSGEITAKAVSGILLILLKWFKVSHILKFEYLTQLLLDSNYLPLVLKLFAHQDIEKVVDIRTDRDEMSFFAFCNAHSKNAPVESDLMGLEASEGSEDDAVPPDIKLSREHTAGAEDKLPALAFQEGQHAAKREPLENCELGYPPTEPPYSQEPITDFSWRNFYSSINFLRIMQKICKDKTHRNLLLVQYKSSNIMKKLLKVPQPELRLYTLKLFKNQVPYCGRRWRQGNMRVITAVYLHCRPELRDDWLAGSDVDAEVEEALPLEQALRALTHWHNIKRYPGQMGADTKLLEEEHDFFVRELERMEFIEECYEGEGVADNAYDGPSGRQQLGLEYGVPLPRTSGIPKEEGTLWSRVDGFSSAARAHLAPAGPSLTLSLLVLSRTPEYQNIRTSEHLWQEYLVANINTSSMSEPAEERSRLTPEKMKLDELRRQRLEASILLSKLDMEIYNLEHADKNLETFQSELPDCDQSLFPQPLIKLNSFTYFSQLIPELRQMVWEEAMPGRRIIDYRPRPKHKRAKKWYRRRHDLNIPIIFHINSESRDVAKRHYVNRRTVEPWKADRTEIFMNPTVDQICIGHMQLFYGKPAPHQAPRFQASPLTDAISSLEVRDIGRREVSWSLFLNTTMLAANPTLRAFRGLRHLHLIASKGFDFSDERLQTQDFVRLVLVLVNRSAAARKSPVDPEIILHDWRPCKPRSDHDHLHEAAIPYPWNGRLPKALENAGGEPIHSTASGWRKESVMGEGSKASITLKSISAYATSAIADPKNLAISVASFVRSTVSSIYTFLNSTSSASSTAYPTASSSSSSLFLTQPQTLPRSDQRPTRYPALSAAQPQRQLGQYLSTLIHLDALDSASRSGSRPSIPFPLTARLKECEAAEKNMNEA</sequence>
<feature type="region of interest" description="Disordered" evidence="1">
    <location>
        <begin position="609"/>
        <end position="644"/>
    </location>
</feature>
<dbReference type="GO" id="GO:0005829">
    <property type="term" value="C:cytosol"/>
    <property type="evidence" value="ECO:0007669"/>
    <property type="project" value="TreeGrafter"/>
</dbReference>
<evidence type="ECO:0000256" key="1">
    <source>
        <dbReference type="SAM" id="MobiDB-lite"/>
    </source>
</evidence>
<dbReference type="InterPro" id="IPR021819">
    <property type="entry name" value="Far11/STRP_C"/>
</dbReference>
<feature type="compositionally biased region" description="Polar residues" evidence="1">
    <location>
        <begin position="1465"/>
        <end position="1475"/>
    </location>
</feature>
<dbReference type="OrthoDB" id="18234at2759"/>
<dbReference type="eggNOG" id="KOG3680">
    <property type="taxonomic scope" value="Eukaryota"/>
</dbReference>
<dbReference type="KEGG" id="mbe:MBM_05666"/>
<dbReference type="InterPro" id="IPR012486">
    <property type="entry name" value="Far11/STRP_N"/>
</dbReference>
<proteinExistence type="predicted"/>
<dbReference type="Pfam" id="PF07923">
    <property type="entry name" value="N1221"/>
    <property type="match status" value="1"/>
</dbReference>
<dbReference type="HOGENOM" id="CLU_246803_0_0_1"/>
<feature type="compositionally biased region" description="Low complexity" evidence="1">
    <location>
        <begin position="1449"/>
        <end position="1464"/>
    </location>
</feature>
<feature type="domain" description="Far11/STRP C-terminal" evidence="3">
    <location>
        <begin position="484"/>
        <end position="960"/>
    </location>
</feature>
<dbReference type="Pfam" id="PF20150">
    <property type="entry name" value="2EXR"/>
    <property type="match status" value="1"/>
</dbReference>
<feature type="region of interest" description="Disordered" evidence="1">
    <location>
        <begin position="1"/>
        <end position="72"/>
    </location>
</feature>
<feature type="region of interest" description="Disordered" evidence="1">
    <location>
        <begin position="1449"/>
        <end position="1489"/>
    </location>
</feature>
<dbReference type="InParanoid" id="K1WV85"/>
<feature type="compositionally biased region" description="Pro residues" evidence="1">
    <location>
        <begin position="53"/>
        <end position="67"/>
    </location>
</feature>